<keyword evidence="1" id="KW-0378">Hydrolase</keyword>
<dbReference type="SUPFAM" id="SSF51556">
    <property type="entry name" value="Metallo-dependent hydrolases"/>
    <property type="match status" value="1"/>
</dbReference>
<dbReference type="InterPro" id="IPR050287">
    <property type="entry name" value="MTA/SAH_deaminase"/>
</dbReference>
<feature type="domain" description="Amidohydrolase-related" evidence="2">
    <location>
        <begin position="60"/>
        <end position="416"/>
    </location>
</feature>
<dbReference type="PANTHER" id="PTHR43794">
    <property type="entry name" value="AMINOHYDROLASE SSNA-RELATED"/>
    <property type="match status" value="1"/>
</dbReference>
<name>A0A381NFJ3_9ZZZZ</name>
<dbReference type="InterPro" id="IPR011059">
    <property type="entry name" value="Metal-dep_hydrolase_composite"/>
</dbReference>
<evidence type="ECO:0000256" key="1">
    <source>
        <dbReference type="ARBA" id="ARBA00022801"/>
    </source>
</evidence>
<dbReference type="InterPro" id="IPR032466">
    <property type="entry name" value="Metal_Hydrolase"/>
</dbReference>
<dbReference type="AlphaFoldDB" id="A0A381NFJ3"/>
<dbReference type="Gene3D" id="2.30.40.10">
    <property type="entry name" value="Urease, subunit C, domain 1"/>
    <property type="match status" value="1"/>
</dbReference>
<evidence type="ECO:0000259" key="2">
    <source>
        <dbReference type="Pfam" id="PF01979"/>
    </source>
</evidence>
<dbReference type="EMBL" id="UINC01000318">
    <property type="protein sequence ID" value="SUZ53179.1"/>
    <property type="molecule type" value="Genomic_DNA"/>
</dbReference>
<dbReference type="InterPro" id="IPR006680">
    <property type="entry name" value="Amidohydro-rel"/>
</dbReference>
<gene>
    <name evidence="3" type="ORF">METZ01_LOCUS6033</name>
</gene>
<evidence type="ECO:0000313" key="3">
    <source>
        <dbReference type="EMBL" id="SUZ53179.1"/>
    </source>
</evidence>
<dbReference type="Pfam" id="PF01979">
    <property type="entry name" value="Amidohydro_1"/>
    <property type="match status" value="1"/>
</dbReference>
<dbReference type="GO" id="GO:0016810">
    <property type="term" value="F:hydrolase activity, acting on carbon-nitrogen (but not peptide) bonds"/>
    <property type="evidence" value="ECO:0007669"/>
    <property type="project" value="InterPro"/>
</dbReference>
<sequence>MSDNQILIHNAAYIITMDYERRIIKNGSILIENDRIAALGKMLDFSQLNVDKVINAQDMVITPGFVNGHCHISYAHATRGIFPDDLGNDYLVNVFRLQDSMSPKEELLTSLLAITELLSYGTTTIMDPGSTKHVDLCMDAYEESGIRLITGIQVTDRENPYRMAVYSHDDAIRTTESFITEYNGSLEGRVYAWAMPFSPEYVGGTLLRELKLLSDQLNVGSTLHVNNAGKFNSNVSTEPPVVALERHGFCGANVALAHCVGLSDQEIASLSSTGTAVITCPTNVVKNGGGYGKNFPLSELLDANVRVGLGTDAGNNSNLLETNRSMYLAAVLIKDATGDAAQIPAEKALELATIDGAKALGLDSEIGSLEVGKKADIVMYDTLRPEWQSLFNPVNSLVYNADGRSVKTVMVDGRVVIEDYVPKFVDTEKLIRQVQDIGADMMNRNKMSFPQKWPIV</sequence>
<proteinExistence type="predicted"/>
<dbReference type="Gene3D" id="3.20.20.140">
    <property type="entry name" value="Metal-dependent hydrolases"/>
    <property type="match status" value="1"/>
</dbReference>
<dbReference type="PANTHER" id="PTHR43794:SF11">
    <property type="entry name" value="AMIDOHYDROLASE-RELATED DOMAIN-CONTAINING PROTEIN"/>
    <property type="match status" value="1"/>
</dbReference>
<protein>
    <recommendedName>
        <fullName evidence="2">Amidohydrolase-related domain-containing protein</fullName>
    </recommendedName>
</protein>
<organism evidence="3">
    <name type="scientific">marine metagenome</name>
    <dbReference type="NCBI Taxonomy" id="408172"/>
    <lineage>
        <taxon>unclassified sequences</taxon>
        <taxon>metagenomes</taxon>
        <taxon>ecological metagenomes</taxon>
    </lineage>
</organism>
<dbReference type="SUPFAM" id="SSF51338">
    <property type="entry name" value="Composite domain of metallo-dependent hydrolases"/>
    <property type="match status" value="1"/>
</dbReference>
<reference evidence="3" key="1">
    <citation type="submission" date="2018-05" db="EMBL/GenBank/DDBJ databases">
        <authorList>
            <person name="Lanie J.A."/>
            <person name="Ng W.-L."/>
            <person name="Kazmierczak K.M."/>
            <person name="Andrzejewski T.M."/>
            <person name="Davidsen T.M."/>
            <person name="Wayne K.J."/>
            <person name="Tettelin H."/>
            <person name="Glass J.I."/>
            <person name="Rusch D."/>
            <person name="Podicherti R."/>
            <person name="Tsui H.-C.T."/>
            <person name="Winkler M.E."/>
        </authorList>
    </citation>
    <scope>NUCLEOTIDE SEQUENCE</scope>
</reference>
<accession>A0A381NFJ3</accession>